<evidence type="ECO:0000256" key="1">
    <source>
        <dbReference type="SAM" id="MobiDB-lite"/>
    </source>
</evidence>
<dbReference type="EMBL" id="JAUEDM010000005">
    <property type="protein sequence ID" value="KAK3316278.1"/>
    <property type="molecule type" value="Genomic_DNA"/>
</dbReference>
<dbReference type="Proteomes" id="UP001283341">
    <property type="component" value="Unassembled WGS sequence"/>
</dbReference>
<comment type="caution">
    <text evidence="2">The sequence shown here is derived from an EMBL/GenBank/DDBJ whole genome shotgun (WGS) entry which is preliminary data.</text>
</comment>
<reference evidence="2" key="1">
    <citation type="journal article" date="2023" name="Mol. Phylogenet. Evol.">
        <title>Genome-scale phylogeny and comparative genomics of the fungal order Sordariales.</title>
        <authorList>
            <person name="Hensen N."/>
            <person name="Bonometti L."/>
            <person name="Westerberg I."/>
            <person name="Brannstrom I.O."/>
            <person name="Guillou S."/>
            <person name="Cros-Aarteil S."/>
            <person name="Calhoun S."/>
            <person name="Haridas S."/>
            <person name="Kuo A."/>
            <person name="Mondo S."/>
            <person name="Pangilinan J."/>
            <person name="Riley R."/>
            <person name="LaButti K."/>
            <person name="Andreopoulos B."/>
            <person name="Lipzen A."/>
            <person name="Chen C."/>
            <person name="Yan M."/>
            <person name="Daum C."/>
            <person name="Ng V."/>
            <person name="Clum A."/>
            <person name="Steindorff A."/>
            <person name="Ohm R.A."/>
            <person name="Martin F."/>
            <person name="Silar P."/>
            <person name="Natvig D.O."/>
            <person name="Lalanne C."/>
            <person name="Gautier V."/>
            <person name="Ament-Velasquez S.L."/>
            <person name="Kruys A."/>
            <person name="Hutchinson M.I."/>
            <person name="Powell A.J."/>
            <person name="Barry K."/>
            <person name="Miller A.N."/>
            <person name="Grigoriev I.V."/>
            <person name="Debuchy R."/>
            <person name="Gladieux P."/>
            <person name="Hiltunen Thoren M."/>
            <person name="Johannesson H."/>
        </authorList>
    </citation>
    <scope>NUCLEOTIDE SEQUENCE</scope>
    <source>
        <strain evidence="2">CBS 118394</strain>
    </source>
</reference>
<protein>
    <submittedName>
        <fullName evidence="2">Uncharacterized protein</fullName>
    </submittedName>
</protein>
<organism evidence="2 3">
    <name type="scientific">Apodospora peruviana</name>
    <dbReference type="NCBI Taxonomy" id="516989"/>
    <lineage>
        <taxon>Eukaryota</taxon>
        <taxon>Fungi</taxon>
        <taxon>Dikarya</taxon>
        <taxon>Ascomycota</taxon>
        <taxon>Pezizomycotina</taxon>
        <taxon>Sordariomycetes</taxon>
        <taxon>Sordariomycetidae</taxon>
        <taxon>Sordariales</taxon>
        <taxon>Lasiosphaeriaceae</taxon>
        <taxon>Apodospora</taxon>
    </lineage>
</organism>
<gene>
    <name evidence="2" type="ORF">B0H66DRAFT_289538</name>
</gene>
<feature type="region of interest" description="Disordered" evidence="1">
    <location>
        <begin position="26"/>
        <end position="62"/>
    </location>
</feature>
<sequence>MQVSLLRAANREIKECIPTDYTEASVPRAGSCTGAQPIKHRNKTSLQTGPGPGSGTGARSPAIPEWAPTLFSDLLIWNPNPNPNPNLALATICQPNFAAIDFQDVAKSCPKLSFSSSGEFSLWQLMAVLHAVGGNGTGRKDRASPRPVKMRLQFESMTQQAVICRYLRFPFLPTGAILAGYTIGTSPDLDILVCPCRTVVG</sequence>
<proteinExistence type="predicted"/>
<accession>A0AAE0M2D0</accession>
<dbReference type="AlphaFoldDB" id="A0AAE0M2D0"/>
<name>A0AAE0M2D0_9PEZI</name>
<evidence type="ECO:0000313" key="2">
    <source>
        <dbReference type="EMBL" id="KAK3316278.1"/>
    </source>
</evidence>
<reference evidence="2" key="2">
    <citation type="submission" date="2023-06" db="EMBL/GenBank/DDBJ databases">
        <authorList>
            <consortium name="Lawrence Berkeley National Laboratory"/>
            <person name="Haridas S."/>
            <person name="Hensen N."/>
            <person name="Bonometti L."/>
            <person name="Westerberg I."/>
            <person name="Brannstrom I.O."/>
            <person name="Guillou S."/>
            <person name="Cros-Aarteil S."/>
            <person name="Calhoun S."/>
            <person name="Kuo A."/>
            <person name="Mondo S."/>
            <person name="Pangilinan J."/>
            <person name="Riley R."/>
            <person name="Labutti K."/>
            <person name="Andreopoulos B."/>
            <person name="Lipzen A."/>
            <person name="Chen C."/>
            <person name="Yanf M."/>
            <person name="Daum C."/>
            <person name="Ng V."/>
            <person name="Clum A."/>
            <person name="Steindorff A."/>
            <person name="Ohm R."/>
            <person name="Martin F."/>
            <person name="Silar P."/>
            <person name="Natvig D."/>
            <person name="Lalanne C."/>
            <person name="Gautier V."/>
            <person name="Ament-Velasquez S.L."/>
            <person name="Kruys A."/>
            <person name="Hutchinson M.I."/>
            <person name="Powell A.J."/>
            <person name="Barry K."/>
            <person name="Miller A.N."/>
            <person name="Grigoriev I.V."/>
            <person name="Debuchy R."/>
            <person name="Gladieux P."/>
            <person name="Thoren M.H."/>
            <person name="Johannesson H."/>
        </authorList>
    </citation>
    <scope>NUCLEOTIDE SEQUENCE</scope>
    <source>
        <strain evidence="2">CBS 118394</strain>
    </source>
</reference>
<evidence type="ECO:0000313" key="3">
    <source>
        <dbReference type="Proteomes" id="UP001283341"/>
    </source>
</evidence>
<keyword evidence="3" id="KW-1185">Reference proteome</keyword>